<evidence type="ECO:0000313" key="1">
    <source>
        <dbReference type="EMBL" id="WRO21308.1"/>
    </source>
</evidence>
<name>A0AAU0UJ16_9FIRM</name>
<evidence type="ECO:0000313" key="2">
    <source>
        <dbReference type="Proteomes" id="UP001329915"/>
    </source>
</evidence>
<dbReference type="KEGG" id="dbc:MFMK1_001111"/>
<accession>A0AAU0UJ16</accession>
<proteinExistence type="predicted"/>
<sequence length="251" mass="28186">MTDEKLRQNRQVIEPGECPPQGCPPPNEIVCLKTKKVYQECKQTEVFELRVFEWDPSTGSCDFSQELIPPAGATDIVSCRLQPQFRKFESCRVWRSKEWNGCCEIGNGRIRFNLNEDIIIPLSLTFDTGQTVRGCVRIEAPFTKTVGMSRAGTHPMFQCEVDLWVTRCLLCFIEEENAGPAGVNCCINVILAFKLWAEVQLLVPAYGFCTPPDCEEVLGECPPGVDEWPPYPSQDVDEDGVTFTSDCKGCK</sequence>
<reference evidence="1 2" key="1">
    <citation type="submission" date="2023-04" db="EMBL/GenBank/DDBJ databases">
        <authorList>
            <person name="Hsu D."/>
        </authorList>
    </citation>
    <scope>NUCLEOTIDE SEQUENCE [LARGE SCALE GENOMIC DNA]</scope>
    <source>
        <strain evidence="1 2">MK1</strain>
    </source>
</reference>
<organism evidence="1 2">
    <name type="scientific">Metallumcola ferriviriculae</name>
    <dbReference type="NCBI Taxonomy" id="3039180"/>
    <lineage>
        <taxon>Bacteria</taxon>
        <taxon>Bacillati</taxon>
        <taxon>Bacillota</taxon>
        <taxon>Clostridia</taxon>
        <taxon>Neomoorellales</taxon>
        <taxon>Desulfitibacteraceae</taxon>
        <taxon>Metallumcola</taxon>
    </lineage>
</organism>
<dbReference type="AlphaFoldDB" id="A0AAU0UJ16"/>
<dbReference type="RefSeq" id="WP_366924158.1">
    <property type="nucleotide sequence ID" value="NZ_CP121694.1"/>
</dbReference>
<dbReference type="Proteomes" id="UP001329915">
    <property type="component" value="Chromosome"/>
</dbReference>
<keyword evidence="2" id="KW-1185">Reference proteome</keyword>
<dbReference type="EMBL" id="CP121694">
    <property type="protein sequence ID" value="WRO21308.1"/>
    <property type="molecule type" value="Genomic_DNA"/>
</dbReference>
<protein>
    <submittedName>
        <fullName evidence="1">Uncharacterized protein</fullName>
    </submittedName>
</protein>
<gene>
    <name evidence="1" type="ORF">MFMK1_001111</name>
</gene>